<evidence type="ECO:0000313" key="3">
    <source>
        <dbReference type="Proteomes" id="UP001159370"/>
    </source>
</evidence>
<name>A0AA43GZT9_9CYAN</name>
<dbReference type="GeneID" id="83684365"/>
<reference evidence="2 3" key="1">
    <citation type="journal article" date="2023" name="J. Phycol.">
        <title>Chrysosporum ovalisporum is synonymous with the true-branching cyanobacterium Umezakia natans (Nostocales/Aphanizomenonaceae).</title>
        <authorList>
            <person name="McGregor G.B."/>
            <person name="Sendall B.C."/>
            <person name="Niiyama Y."/>
            <person name="Tuji A."/>
            <person name="Willis A."/>
        </authorList>
    </citation>
    <scope>NUCLEOTIDE SEQUENCE [LARGE SCALE GENOMIC DNA]</scope>
    <source>
        <strain evidence="2 3">FSS-62</strain>
    </source>
</reference>
<dbReference type="RefSeq" id="WP_280650256.1">
    <property type="nucleotide sequence ID" value="NZ_JANQDL010000094.1"/>
</dbReference>
<sequence>MGESISPISKTSYQTNEAGINGGNSESDRESLLAQLVMSRPKSRTLDRTIVMTNKPTRIIGLSQNREGKEDSRFLLVVQGLKIHEFQPCTLRLTRWRERL</sequence>
<evidence type="ECO:0000256" key="1">
    <source>
        <dbReference type="SAM" id="MobiDB-lite"/>
    </source>
</evidence>
<organism evidence="2 3">
    <name type="scientific">Umezakia ovalisporum FSS-62</name>
    <dbReference type="NCBI Taxonomy" id="2971776"/>
    <lineage>
        <taxon>Bacteria</taxon>
        <taxon>Bacillati</taxon>
        <taxon>Cyanobacteriota</taxon>
        <taxon>Cyanophyceae</taxon>
        <taxon>Nostocales</taxon>
        <taxon>Nodulariaceae</taxon>
        <taxon>Umezakia</taxon>
    </lineage>
</organism>
<proteinExistence type="predicted"/>
<comment type="caution">
    <text evidence="2">The sequence shown here is derived from an EMBL/GenBank/DDBJ whole genome shotgun (WGS) entry which is preliminary data.</text>
</comment>
<dbReference type="Proteomes" id="UP001159370">
    <property type="component" value="Unassembled WGS sequence"/>
</dbReference>
<feature type="region of interest" description="Disordered" evidence="1">
    <location>
        <begin position="1"/>
        <end position="30"/>
    </location>
</feature>
<protein>
    <submittedName>
        <fullName evidence="2">Uncharacterized protein</fullName>
    </submittedName>
</protein>
<dbReference type="EMBL" id="JANQDL010000094">
    <property type="protein sequence ID" value="MDH6064747.1"/>
    <property type="molecule type" value="Genomic_DNA"/>
</dbReference>
<dbReference type="AlphaFoldDB" id="A0AA43GZT9"/>
<feature type="compositionally biased region" description="Polar residues" evidence="1">
    <location>
        <begin position="1"/>
        <end position="18"/>
    </location>
</feature>
<gene>
    <name evidence="2" type="ORF">NWP23_13485</name>
</gene>
<evidence type="ECO:0000313" key="2">
    <source>
        <dbReference type="EMBL" id="MDH6064747.1"/>
    </source>
</evidence>
<accession>A0AA43GZT9</accession>